<comment type="caution">
    <text evidence="8">The sequence shown here is derived from an EMBL/GenBank/DDBJ whole genome shotgun (WGS) entry which is preliminary data.</text>
</comment>
<comment type="cofactor">
    <cofactor evidence="6">
        <name>Mg(2+)</name>
        <dbReference type="ChEBI" id="CHEBI:18420"/>
    </cofactor>
    <cofactor evidence="6">
        <name>Mn(2+)</name>
        <dbReference type="ChEBI" id="CHEBI:29035"/>
    </cofactor>
    <text evidence="6">Mg(2+). Can also accept Mn(2+).</text>
</comment>
<evidence type="ECO:0000313" key="9">
    <source>
        <dbReference type="Proteomes" id="UP000182089"/>
    </source>
</evidence>
<gene>
    <name evidence="6" type="primary">ackA</name>
    <name evidence="8" type="ORF">SAMN05216431_10412</name>
</gene>
<keyword evidence="3 6" id="KW-0547">Nucleotide-binding</keyword>
<organism evidence="8 9">
    <name type="scientific">Ligilactobacillus ruminis</name>
    <dbReference type="NCBI Taxonomy" id="1623"/>
    <lineage>
        <taxon>Bacteria</taxon>
        <taxon>Bacillati</taxon>
        <taxon>Bacillota</taxon>
        <taxon>Bacilli</taxon>
        <taxon>Lactobacillales</taxon>
        <taxon>Lactobacillaceae</taxon>
        <taxon>Ligilactobacillus</taxon>
    </lineage>
</organism>
<dbReference type="PROSITE" id="PS01076">
    <property type="entry name" value="ACETATE_KINASE_2"/>
    <property type="match status" value="1"/>
</dbReference>
<dbReference type="Proteomes" id="UP000182089">
    <property type="component" value="Unassembled WGS sequence"/>
</dbReference>
<feature type="binding site" evidence="6">
    <location>
        <position position="15"/>
    </location>
    <ligand>
        <name>ATP</name>
        <dbReference type="ChEBI" id="CHEBI:30616"/>
    </ligand>
</feature>
<keyword evidence="6" id="KW-0460">Magnesium</keyword>
<comment type="subunit">
    <text evidence="6">Homodimer.</text>
</comment>
<evidence type="ECO:0000256" key="3">
    <source>
        <dbReference type="ARBA" id="ARBA00022741"/>
    </source>
</evidence>
<dbReference type="InterPro" id="IPR023865">
    <property type="entry name" value="Aliphatic_acid_kinase_CS"/>
</dbReference>
<comment type="pathway">
    <text evidence="6">Metabolic intermediate biosynthesis; acetyl-CoA biosynthesis; acetyl-CoA from acetate: step 1/2.</text>
</comment>
<comment type="function">
    <text evidence="6">Catalyzes the formation of acetyl phosphate from acetate and ATP. Can also catalyze the reverse reaction.</text>
</comment>
<feature type="binding site" evidence="6">
    <location>
        <begin position="207"/>
        <end position="211"/>
    </location>
    <ligand>
        <name>ATP</name>
        <dbReference type="ChEBI" id="CHEBI:30616"/>
    </ligand>
</feature>
<keyword evidence="6" id="KW-0963">Cytoplasm</keyword>
<dbReference type="GO" id="GO:0016301">
    <property type="term" value="F:kinase activity"/>
    <property type="evidence" value="ECO:0007669"/>
    <property type="project" value="UniProtKB-KW"/>
</dbReference>
<evidence type="ECO:0000256" key="7">
    <source>
        <dbReference type="RuleBase" id="RU003835"/>
    </source>
</evidence>
<feature type="binding site" evidence="6">
    <location>
        <begin position="283"/>
        <end position="285"/>
    </location>
    <ligand>
        <name>ATP</name>
        <dbReference type="ChEBI" id="CHEBI:30616"/>
    </ligand>
</feature>
<evidence type="ECO:0000256" key="6">
    <source>
        <dbReference type="HAMAP-Rule" id="MF_00020"/>
    </source>
</evidence>
<keyword evidence="4 6" id="KW-0418">Kinase</keyword>
<name>A0ABY1AAI2_9LACO</name>
<protein>
    <recommendedName>
        <fullName evidence="6">Acetate kinase</fullName>
        <ecNumber evidence="6">2.7.2.1</ecNumber>
    </recommendedName>
    <alternativeName>
        <fullName evidence="6">Acetokinase</fullName>
    </alternativeName>
</protein>
<dbReference type="PANTHER" id="PTHR21060">
    <property type="entry name" value="ACETATE KINASE"/>
    <property type="match status" value="1"/>
</dbReference>
<comment type="similarity">
    <text evidence="1 6 7">Belongs to the acetokinase family.</text>
</comment>
<evidence type="ECO:0000256" key="1">
    <source>
        <dbReference type="ARBA" id="ARBA00008748"/>
    </source>
</evidence>
<comment type="subcellular location">
    <subcellularLocation>
        <location evidence="6">Cytoplasm</location>
    </subcellularLocation>
</comment>
<dbReference type="SUPFAM" id="SSF53067">
    <property type="entry name" value="Actin-like ATPase domain"/>
    <property type="match status" value="2"/>
</dbReference>
<sequence length="402" mass="44431">MDKILAVNSGSSSLKFKLFEMPSEKVLAAGLTERIAIEGSLTTIKYGDGQVYRSKEPISNHAVAVEKMMKLLLDLHIINDYQEITGVGHRVVAGGEYFAKSALVTERVIEKIKKITELAPLHNPANLVGIKVFKQLLPEACSVVVFDTAFHQTMPEKNFLYSIPYEWYEKLGVRRYGAHGTSHRYVALEAAKLMQRPLKELKLVTCHLGAGSSLCAIKEGHSYDTSMGFTPLTGITMATRSGDVDVSLIAFLMNKLHINSIDQMIYALNTKSGLLGISGLSSDMRDILEVAHTNHRAQLAIDIFVKDIVKYIGQYYFEMGGLDGIVFTAGIGENSSVIRQKVMDELAFMGVKADKTANEDLKGSRIISQATSKMTIMCIPTNEELMIARDVMTLKKKNLKSK</sequence>
<feature type="binding site" evidence="6">
    <location>
        <begin position="330"/>
        <end position="334"/>
    </location>
    <ligand>
        <name>ATP</name>
        <dbReference type="ChEBI" id="CHEBI:30616"/>
    </ligand>
</feature>
<evidence type="ECO:0000256" key="2">
    <source>
        <dbReference type="ARBA" id="ARBA00022679"/>
    </source>
</evidence>
<dbReference type="PIRSF" id="PIRSF000722">
    <property type="entry name" value="Acetate_prop_kin"/>
    <property type="match status" value="1"/>
</dbReference>
<dbReference type="Pfam" id="PF00871">
    <property type="entry name" value="Acetate_kinase"/>
    <property type="match status" value="1"/>
</dbReference>
<dbReference type="PANTHER" id="PTHR21060:SF15">
    <property type="entry name" value="ACETATE KINASE-RELATED"/>
    <property type="match status" value="1"/>
</dbReference>
<dbReference type="CDD" id="cd24010">
    <property type="entry name" value="ASKHA_NBD_AcK_PK"/>
    <property type="match status" value="1"/>
</dbReference>
<keyword evidence="5 6" id="KW-0067">ATP-binding</keyword>
<evidence type="ECO:0000256" key="4">
    <source>
        <dbReference type="ARBA" id="ARBA00022777"/>
    </source>
</evidence>
<comment type="catalytic activity">
    <reaction evidence="6">
        <text>acetate + ATP = acetyl phosphate + ADP</text>
        <dbReference type="Rhea" id="RHEA:11352"/>
        <dbReference type="ChEBI" id="CHEBI:22191"/>
        <dbReference type="ChEBI" id="CHEBI:30089"/>
        <dbReference type="ChEBI" id="CHEBI:30616"/>
        <dbReference type="ChEBI" id="CHEBI:456216"/>
        <dbReference type="EC" id="2.7.2.1"/>
    </reaction>
</comment>
<dbReference type="PROSITE" id="PS01075">
    <property type="entry name" value="ACETATE_KINASE_1"/>
    <property type="match status" value="1"/>
</dbReference>
<dbReference type="NCBIfam" id="TIGR00016">
    <property type="entry name" value="ackA"/>
    <property type="match status" value="1"/>
</dbReference>
<dbReference type="InterPro" id="IPR043129">
    <property type="entry name" value="ATPase_NBD"/>
</dbReference>
<proteinExistence type="inferred from homology"/>
<accession>A0ABY1AAI2</accession>
<feature type="active site" description="Proton donor/acceptor" evidence="6">
    <location>
        <position position="147"/>
    </location>
</feature>
<reference evidence="8 9" key="1">
    <citation type="submission" date="2016-10" db="EMBL/GenBank/DDBJ databases">
        <authorList>
            <person name="Varghese N."/>
            <person name="Submissions S."/>
        </authorList>
    </citation>
    <scope>NUCLEOTIDE SEQUENCE [LARGE SCALE GENOMIC DNA]</scope>
    <source>
        <strain evidence="8 9">WC1T17</strain>
    </source>
</reference>
<feature type="binding site" evidence="6">
    <location>
        <position position="8"/>
    </location>
    <ligand>
        <name>Mg(2+)</name>
        <dbReference type="ChEBI" id="CHEBI:18420"/>
    </ligand>
</feature>
<feature type="site" description="Transition state stabilizer" evidence="6">
    <location>
        <position position="240"/>
    </location>
</feature>
<dbReference type="PRINTS" id="PR00471">
    <property type="entry name" value="ACETATEKNASE"/>
</dbReference>
<feature type="binding site" evidence="6">
    <location>
        <position position="383"/>
    </location>
    <ligand>
        <name>Mg(2+)</name>
        <dbReference type="ChEBI" id="CHEBI:18420"/>
    </ligand>
</feature>
<feature type="site" description="Transition state stabilizer" evidence="6">
    <location>
        <position position="179"/>
    </location>
</feature>
<dbReference type="EC" id="2.7.2.1" evidence="6"/>
<dbReference type="InterPro" id="IPR004372">
    <property type="entry name" value="Ac/propionate_kinase"/>
</dbReference>
<dbReference type="Gene3D" id="3.30.420.40">
    <property type="match status" value="2"/>
</dbReference>
<feature type="binding site" evidence="6">
    <location>
        <position position="90"/>
    </location>
    <ligand>
        <name>substrate</name>
    </ligand>
</feature>
<dbReference type="InterPro" id="IPR000890">
    <property type="entry name" value="Aliphatic_acid_kin_short-chain"/>
</dbReference>
<keyword evidence="2 6" id="KW-0808">Transferase</keyword>
<evidence type="ECO:0000256" key="5">
    <source>
        <dbReference type="ARBA" id="ARBA00022840"/>
    </source>
</evidence>
<dbReference type="EMBL" id="FOCC01000004">
    <property type="protein sequence ID" value="SEM53227.1"/>
    <property type="molecule type" value="Genomic_DNA"/>
</dbReference>
<keyword evidence="6" id="KW-0479">Metal-binding</keyword>
<dbReference type="HAMAP" id="MF_00020">
    <property type="entry name" value="Acetate_kinase"/>
    <property type="match status" value="1"/>
</dbReference>
<evidence type="ECO:0000313" key="8">
    <source>
        <dbReference type="EMBL" id="SEM53227.1"/>
    </source>
</evidence>